<keyword evidence="2" id="KW-0378">Hydrolase</keyword>
<dbReference type="GO" id="GO:0005524">
    <property type="term" value="F:ATP binding"/>
    <property type="evidence" value="ECO:0007669"/>
    <property type="project" value="UniProtKB-KW"/>
</dbReference>
<organism evidence="5 6">
    <name type="scientific">Halobacillus mangrovi</name>
    <dbReference type="NCBI Taxonomy" id="402384"/>
    <lineage>
        <taxon>Bacteria</taxon>
        <taxon>Bacillati</taxon>
        <taxon>Bacillota</taxon>
        <taxon>Bacilli</taxon>
        <taxon>Bacillales</taxon>
        <taxon>Bacillaceae</taxon>
        <taxon>Halobacillus</taxon>
    </lineage>
</organism>
<dbReference type="RefSeq" id="WP_085027375.1">
    <property type="nucleotide sequence ID" value="NZ_CP020772.1"/>
</dbReference>
<dbReference type="InterPro" id="IPR003778">
    <property type="entry name" value="CT_A_B"/>
</dbReference>
<dbReference type="STRING" id="402384.HM131_01835"/>
<dbReference type="InterPro" id="IPR029000">
    <property type="entry name" value="Cyclophilin-like_dom_sf"/>
</dbReference>
<dbReference type="AlphaFoldDB" id="A0A1W5ZQU0"/>
<keyword evidence="1" id="KW-0547">Nucleotide-binding</keyword>
<dbReference type="Proteomes" id="UP000192527">
    <property type="component" value="Chromosome"/>
</dbReference>
<dbReference type="SMART" id="SM00797">
    <property type="entry name" value="AHS2"/>
    <property type="match status" value="1"/>
</dbReference>
<dbReference type="SUPFAM" id="SSF50891">
    <property type="entry name" value="Cyclophilin-like"/>
    <property type="match status" value="1"/>
</dbReference>
<sequence length="319" mass="34557">MSNPVFKIVKPGLLTTIQDEGRFGYQQYGIVASGAMDPYALKMANFLVGNEGHEAAIEVTVMGPEIEVLGEATLAICGGDLSPKLNGEKVPTWKSFDVKEGDRLQFGQPVQGARAYISVAGGFDLPVVMGSKSTYLKAEIGGYEGRALAKGDVLSKIGNQKAVTGRALHHDEIPDYTRDMEIRVVPGPHLDAFTESSLDTFLSSEYAVTPQSDRMGFRLKGPKLEHETSADIISEAIPLGGIQVPASGDPIILMAERQTTGGYTRIATVISSDIPYLAQAMPGSHIRFREVTVEEAQQLSNEKERFIRTLEKVSRVGRT</sequence>
<evidence type="ECO:0000256" key="1">
    <source>
        <dbReference type="ARBA" id="ARBA00022741"/>
    </source>
</evidence>
<dbReference type="NCBIfam" id="TIGR00724">
    <property type="entry name" value="urea_amlyse_rel"/>
    <property type="match status" value="1"/>
</dbReference>
<evidence type="ECO:0000313" key="5">
    <source>
        <dbReference type="EMBL" id="ARI75642.1"/>
    </source>
</evidence>
<dbReference type="PANTHER" id="PTHR43309">
    <property type="entry name" value="5-OXOPROLINASE SUBUNIT C"/>
    <property type="match status" value="1"/>
</dbReference>
<protein>
    <submittedName>
        <fullName evidence="5">KipI antagonist</fullName>
    </submittedName>
</protein>
<proteinExistence type="predicted"/>
<reference evidence="5 6" key="1">
    <citation type="submission" date="2017-04" db="EMBL/GenBank/DDBJ databases">
        <title>The whole genome sequencing and assembly of Halobacillus mangrovi strain.</title>
        <authorList>
            <person name="Lee S.-J."/>
            <person name="Park M.-K."/>
            <person name="Kim J.-Y."/>
            <person name="Lee Y.-J."/>
            <person name="Yi H."/>
            <person name="Bahn Y.-S."/>
            <person name="Kim J.F."/>
            <person name="Lee D.-W."/>
        </authorList>
    </citation>
    <scope>NUCLEOTIDE SEQUENCE [LARGE SCALE GENOMIC DNA]</scope>
    <source>
        <strain evidence="5 6">KTB 131</strain>
    </source>
</reference>
<evidence type="ECO:0000256" key="2">
    <source>
        <dbReference type="ARBA" id="ARBA00022801"/>
    </source>
</evidence>
<dbReference type="KEGG" id="hmn:HM131_01835"/>
<dbReference type="OrthoDB" id="9782422at2"/>
<keyword evidence="6" id="KW-1185">Reference proteome</keyword>
<accession>A0A1W5ZQU0</accession>
<gene>
    <name evidence="5" type="ORF">HM131_01835</name>
</gene>
<keyword evidence="3" id="KW-0067">ATP-binding</keyword>
<dbReference type="Pfam" id="PF02626">
    <property type="entry name" value="CT_A_B"/>
    <property type="match status" value="1"/>
</dbReference>
<dbReference type="Gene3D" id="2.40.100.10">
    <property type="entry name" value="Cyclophilin-like"/>
    <property type="match status" value="1"/>
</dbReference>
<evidence type="ECO:0000259" key="4">
    <source>
        <dbReference type="SMART" id="SM00797"/>
    </source>
</evidence>
<dbReference type="InterPro" id="IPR052708">
    <property type="entry name" value="PxpC"/>
</dbReference>
<evidence type="ECO:0000256" key="3">
    <source>
        <dbReference type="ARBA" id="ARBA00022840"/>
    </source>
</evidence>
<evidence type="ECO:0000313" key="6">
    <source>
        <dbReference type="Proteomes" id="UP000192527"/>
    </source>
</evidence>
<feature type="domain" description="Carboxyltransferase" evidence="4">
    <location>
        <begin position="27"/>
        <end position="306"/>
    </location>
</feature>
<dbReference type="EMBL" id="CP020772">
    <property type="protein sequence ID" value="ARI75642.1"/>
    <property type="molecule type" value="Genomic_DNA"/>
</dbReference>
<dbReference type="GO" id="GO:0016787">
    <property type="term" value="F:hydrolase activity"/>
    <property type="evidence" value="ECO:0007669"/>
    <property type="project" value="UniProtKB-KW"/>
</dbReference>
<dbReference type="PANTHER" id="PTHR43309:SF5">
    <property type="entry name" value="5-OXOPROLINASE SUBUNIT C"/>
    <property type="match status" value="1"/>
</dbReference>
<name>A0A1W5ZQU0_9BACI</name>